<name>A0A6J4R9F4_9ACTN</name>
<organism evidence="1">
    <name type="scientific">uncultured Rubrobacteraceae bacterium</name>
    <dbReference type="NCBI Taxonomy" id="349277"/>
    <lineage>
        <taxon>Bacteria</taxon>
        <taxon>Bacillati</taxon>
        <taxon>Actinomycetota</taxon>
        <taxon>Rubrobacteria</taxon>
        <taxon>Rubrobacterales</taxon>
        <taxon>Rubrobacteraceae</taxon>
        <taxon>environmental samples</taxon>
    </lineage>
</organism>
<evidence type="ECO:0000313" key="1">
    <source>
        <dbReference type="EMBL" id="CAA9459392.1"/>
    </source>
</evidence>
<sequence length="91" mass="10130">MREVTFGKLKAMAEYLLRGDQTLPWPLVHPTATACELAGRITRLLARLVSHGKATMREPECRTPPWAIWQALHWGASLAVARLARANGVIE</sequence>
<dbReference type="AlphaFoldDB" id="A0A6J4R9F4"/>
<dbReference type="PROSITE" id="PS51257">
    <property type="entry name" value="PROKAR_LIPOPROTEIN"/>
    <property type="match status" value="1"/>
</dbReference>
<gene>
    <name evidence="1" type="ORF">AVDCRST_MAG14-2093</name>
</gene>
<accession>A0A6J4R9F4</accession>
<dbReference type="EMBL" id="CADCVG010000088">
    <property type="protein sequence ID" value="CAA9459392.1"/>
    <property type="molecule type" value="Genomic_DNA"/>
</dbReference>
<protein>
    <submittedName>
        <fullName evidence="1">Uncharacterized protein</fullName>
    </submittedName>
</protein>
<reference evidence="1" key="1">
    <citation type="submission" date="2020-02" db="EMBL/GenBank/DDBJ databases">
        <authorList>
            <person name="Meier V. D."/>
        </authorList>
    </citation>
    <scope>NUCLEOTIDE SEQUENCE</scope>
    <source>
        <strain evidence="1">AVDCRST_MAG14</strain>
    </source>
</reference>
<proteinExistence type="predicted"/>